<dbReference type="SMART" id="SM00642">
    <property type="entry name" value="Aamy"/>
    <property type="match status" value="1"/>
</dbReference>
<evidence type="ECO:0000256" key="5">
    <source>
        <dbReference type="ARBA" id="ARBA00015938"/>
    </source>
</evidence>
<evidence type="ECO:0000256" key="1">
    <source>
        <dbReference type="ARBA" id="ARBA00004496"/>
    </source>
</evidence>
<dbReference type="SUPFAM" id="SSF56112">
    <property type="entry name" value="Protein kinase-like (PK-like)"/>
    <property type="match status" value="1"/>
</dbReference>
<evidence type="ECO:0000313" key="13">
    <source>
        <dbReference type="EMBL" id="MBR0664774.1"/>
    </source>
</evidence>
<comment type="catalytic activity">
    <reaction evidence="10">
        <text>hydrolysis of (1-&gt;4)-alpha-D-glucosidic linkage in 4-alpha-D-[(1-&gt;4)-alpha-D-glucanosyl]n trehalose to yield trehalose and (1-&gt;4)-alpha-D-glucan.</text>
        <dbReference type="EC" id="3.2.1.141"/>
    </reaction>
</comment>
<evidence type="ECO:0000256" key="2">
    <source>
        <dbReference type="ARBA" id="ARBA00005199"/>
    </source>
</evidence>
<comment type="caution">
    <text evidence="13">The sequence shown here is derived from an EMBL/GenBank/DDBJ whole genome shotgun (WGS) entry which is preliminary data.</text>
</comment>
<dbReference type="Gene3D" id="1.10.10.760">
    <property type="entry name" value="E-set domains of sugar-utilizing enzymes"/>
    <property type="match status" value="1"/>
</dbReference>
<organism evidence="13 14">
    <name type="scientific">Plastoroseomonas hellenica</name>
    <dbReference type="NCBI Taxonomy" id="2687306"/>
    <lineage>
        <taxon>Bacteria</taxon>
        <taxon>Pseudomonadati</taxon>
        <taxon>Pseudomonadota</taxon>
        <taxon>Alphaproteobacteria</taxon>
        <taxon>Acetobacterales</taxon>
        <taxon>Acetobacteraceae</taxon>
        <taxon>Plastoroseomonas</taxon>
    </lineage>
</organism>
<evidence type="ECO:0000256" key="7">
    <source>
        <dbReference type="ARBA" id="ARBA00022801"/>
    </source>
</evidence>
<reference evidence="14" key="1">
    <citation type="journal article" date="2021" name="Syst. Appl. Microbiol.">
        <title>Roseomonas hellenica sp. nov., isolated from roots of wild-growing Alkanna tinctoria.</title>
        <authorList>
            <person name="Rat A."/>
            <person name="Naranjo H.D."/>
            <person name="Lebbe L."/>
            <person name="Cnockaert M."/>
            <person name="Krigas N."/>
            <person name="Grigoriadou K."/>
            <person name="Maloupa E."/>
            <person name="Willems A."/>
        </authorList>
    </citation>
    <scope>NUCLEOTIDE SEQUENCE [LARGE SCALE GENOMIC DNA]</scope>
    <source>
        <strain evidence="14">LMG 31523</strain>
    </source>
</reference>
<name>A0ABS5EWV3_9PROT</name>
<sequence>MPPSADSTANSGVDHHRAAEAWPAGLEEIAKAALPEFLLRQRWYPAKDAGHPAVTLSALIPFAVPGDVPAAIAVWRATPPDREPIALFVPLAVVSADDAASTQVIARVPADGGQIAGELRLVEAFSVDAFVRAWIEAGLSGSGDAAGPVRLRAGRTERLARARLDAPGGWAVRRGSAEQSNTSIRIGETAILKVIRKLEQGVHPELEVGRFLTTEAGFSATPDTLGWVELDGSAGAGPLTLSVLQSFVPNEGDGWAWLVERLGRAMAMDGDGGGMLREATAWLERLGRRTAEMHRAFCVETTDPAFQPEPVQAADVGGWIAAAAAMAGRALDGLAAGRSQLAGEVRHLADALLGRRDEVLERLHATLRDVPAFSKTRHHGDYHLGQVLVTDGDAVIVDFEGEPLRPLAERRAKHAALRDVSGMLRSIAYAAAAAGRALPAHQRVAAESRLAAWEAAAVRAYLEAYLAVARSAASCPDDRAQAERVVRFFMLEKALYEIAYELANRPDWVGIPLRGVLALLDGDTVVMTTRAHRMPFGAEILPDGCVRFRLWAPPHAEIGLELDGADPVRMQPAGEGWHELVTRQARAGTRYRFVLPGGLRVPDPASRYQPEDVHGPSEVVDPATHVWRDTSWTGRPWEEAVVYELHVGAFTAEGTFAAVISKLDHLVALGVTAIQLMPVSDFPGRRNWGYDGVLPYAPDGSYGRPDDLKALVGAAHARGLMVLLDVVYNHFGPEGAYLHAIAPQSFTDRHKTPWGAAINTDAVGAGPVREYLVHNALYWIEEFHLDGLRLDAVHAILDDGPKHLLEELAERVRASAPGRQVHLILENEENEAHRLVRAYGHPRWYTAQWNDDVHHVLHTAASGETQGYYADYHGDTEKLGRALGEGFAFQGELMPFRGHPRGEPSAHLPPSAFVAFIQNHDQVGNRAFGDRLTAFAAAEAVRAVAAVYLLLPQVPMLFMGEEWAAAQPFPFFCDFGPDLAEAVRKGRREEFARFPEFHDPATREHIPDPTAPETFVAAKLRWDDIQQPGHGDWLAWYRAILAMRQAELVPLIARIGCGGRHEVVGDSAVVLRWPLNDGASALVLAANLSNMSVQGFPPAAGHILWCEGKVAEGGAFGPWTVRWSVEGVPAE</sequence>
<dbReference type="InterPro" id="IPR006047">
    <property type="entry name" value="GH13_cat_dom"/>
</dbReference>
<accession>A0ABS5EWV3</accession>
<dbReference type="InterPro" id="IPR014756">
    <property type="entry name" value="Ig_E-set"/>
</dbReference>
<proteinExistence type="inferred from homology"/>
<dbReference type="EC" id="3.2.1.141" evidence="4 11"/>
<dbReference type="SUPFAM" id="SSF51445">
    <property type="entry name" value="(Trans)glycosidases"/>
    <property type="match status" value="1"/>
</dbReference>
<dbReference type="Gene3D" id="2.60.40.10">
    <property type="entry name" value="Immunoglobulins"/>
    <property type="match status" value="1"/>
</dbReference>
<dbReference type="SUPFAM" id="SSF81296">
    <property type="entry name" value="E set domains"/>
    <property type="match status" value="1"/>
</dbReference>
<keyword evidence="14" id="KW-1185">Reference proteome</keyword>
<dbReference type="InterPro" id="IPR012811">
    <property type="entry name" value="TreS_maltokin_C_dom"/>
</dbReference>
<dbReference type="Proteomes" id="UP001196870">
    <property type="component" value="Unassembled WGS sequence"/>
</dbReference>
<evidence type="ECO:0000256" key="11">
    <source>
        <dbReference type="NCBIfam" id="TIGR02402"/>
    </source>
</evidence>
<comment type="similarity">
    <text evidence="3">Belongs to the glycosyl hydrolase 13 family.</text>
</comment>
<evidence type="ECO:0000256" key="6">
    <source>
        <dbReference type="ARBA" id="ARBA00022490"/>
    </source>
</evidence>
<dbReference type="Gene3D" id="3.20.20.80">
    <property type="entry name" value="Glycosidases"/>
    <property type="match status" value="1"/>
</dbReference>
<evidence type="ECO:0000259" key="12">
    <source>
        <dbReference type="SMART" id="SM00642"/>
    </source>
</evidence>
<dbReference type="Pfam" id="PF11941">
    <property type="entry name" value="DUF3459"/>
    <property type="match status" value="1"/>
</dbReference>
<protein>
    <recommendedName>
        <fullName evidence="5 11">Malto-oligosyltrehalose trehalohydrolase</fullName>
        <ecNumber evidence="4 11">3.2.1.141</ecNumber>
    </recommendedName>
</protein>
<dbReference type="InterPro" id="IPR011009">
    <property type="entry name" value="Kinase-like_dom_sf"/>
</dbReference>
<dbReference type="NCBIfam" id="TIGR02457">
    <property type="entry name" value="TreS_Cterm"/>
    <property type="match status" value="1"/>
</dbReference>
<dbReference type="CDD" id="cd02853">
    <property type="entry name" value="E_set_MTHase_like_N"/>
    <property type="match status" value="1"/>
</dbReference>
<comment type="subcellular location">
    <subcellularLocation>
        <location evidence="1">Cytoplasm</location>
    </subcellularLocation>
</comment>
<dbReference type="InterPro" id="IPR012768">
    <property type="entry name" value="Trehalose_TreZ"/>
</dbReference>
<evidence type="ECO:0000313" key="14">
    <source>
        <dbReference type="Proteomes" id="UP001196870"/>
    </source>
</evidence>
<keyword evidence="9" id="KW-0326">Glycosidase</keyword>
<feature type="domain" description="Glycosyl hydrolase family 13 catalytic" evidence="12">
    <location>
        <begin position="644"/>
        <end position="987"/>
    </location>
</feature>
<comment type="pathway">
    <text evidence="2">Glycan biosynthesis; trehalose biosynthesis.</text>
</comment>
<keyword evidence="6" id="KW-0963">Cytoplasm</keyword>
<evidence type="ECO:0000256" key="3">
    <source>
        <dbReference type="ARBA" id="ARBA00008061"/>
    </source>
</evidence>
<dbReference type="NCBIfam" id="TIGR02402">
    <property type="entry name" value="trehalose_TreZ"/>
    <property type="match status" value="1"/>
</dbReference>
<dbReference type="InterPro" id="IPR013783">
    <property type="entry name" value="Ig-like_fold"/>
</dbReference>
<dbReference type="RefSeq" id="WP_211852437.1">
    <property type="nucleotide sequence ID" value="NZ_JAAGBB010000010.1"/>
</dbReference>
<dbReference type="CDD" id="cd11325">
    <property type="entry name" value="AmyAc_GTHase"/>
    <property type="match status" value="1"/>
</dbReference>
<gene>
    <name evidence="13" type="primary">treZ</name>
    <name evidence="13" type="ORF">GXW71_10470</name>
</gene>
<evidence type="ECO:0000256" key="4">
    <source>
        <dbReference type="ARBA" id="ARBA00012268"/>
    </source>
</evidence>
<dbReference type="InterPro" id="IPR022567">
    <property type="entry name" value="DUF3459"/>
</dbReference>
<dbReference type="EMBL" id="JAAGBB010000010">
    <property type="protein sequence ID" value="MBR0664774.1"/>
    <property type="molecule type" value="Genomic_DNA"/>
</dbReference>
<dbReference type="InterPro" id="IPR017853">
    <property type="entry name" value="GH"/>
</dbReference>
<dbReference type="Gene3D" id="3.90.1200.10">
    <property type="match status" value="1"/>
</dbReference>
<dbReference type="Pfam" id="PF00128">
    <property type="entry name" value="Alpha-amylase"/>
    <property type="match status" value="1"/>
</dbReference>
<evidence type="ECO:0000256" key="9">
    <source>
        <dbReference type="ARBA" id="ARBA00023295"/>
    </source>
</evidence>
<dbReference type="PANTHER" id="PTHR43002">
    <property type="entry name" value="GLYCOGEN DEBRANCHING ENZYME"/>
    <property type="match status" value="1"/>
</dbReference>
<keyword evidence="7" id="KW-0378">Hydrolase</keyword>
<evidence type="ECO:0000256" key="8">
    <source>
        <dbReference type="ARBA" id="ARBA00023277"/>
    </source>
</evidence>
<evidence type="ECO:0000256" key="10">
    <source>
        <dbReference type="ARBA" id="ARBA00034013"/>
    </source>
</evidence>
<keyword evidence="8" id="KW-0119">Carbohydrate metabolism</keyword>
<dbReference type="InterPro" id="IPR044901">
    <property type="entry name" value="Trehalose_TreZ_E-set_sf"/>
</dbReference>